<comment type="caution">
    <text evidence="22">The sequence shown here is derived from an EMBL/GenBank/DDBJ whole genome shotgun (WGS) entry which is preliminary data.</text>
</comment>
<protein>
    <recommendedName>
        <fullName evidence="4">Autoinducer 2 sensor kinase/phosphatase LuxQ</fullName>
        <ecNumber evidence="3">2.7.13.3</ecNumber>
    </recommendedName>
</protein>
<dbReference type="RefSeq" id="WP_022611639.1">
    <property type="nucleotide sequence ID" value="NZ_LK391965.1"/>
</dbReference>
<dbReference type="InterPro" id="IPR001789">
    <property type="entry name" value="Sig_transdc_resp-reg_receiver"/>
</dbReference>
<dbReference type="SUPFAM" id="SSF55874">
    <property type="entry name" value="ATPase domain of HSP90 chaperone/DNA topoisomerase II/histidine kinase"/>
    <property type="match status" value="1"/>
</dbReference>
<dbReference type="Pfam" id="PF00072">
    <property type="entry name" value="Response_reg"/>
    <property type="match status" value="1"/>
</dbReference>
<evidence type="ECO:0000256" key="5">
    <source>
        <dbReference type="ARBA" id="ARBA00022475"/>
    </source>
</evidence>
<dbReference type="Pfam" id="PF00512">
    <property type="entry name" value="HisKA"/>
    <property type="match status" value="1"/>
</dbReference>
<evidence type="ECO:0000256" key="17">
    <source>
        <dbReference type="ARBA" id="ARBA00023136"/>
    </source>
</evidence>
<dbReference type="PANTHER" id="PTHR45339:SF1">
    <property type="entry name" value="HYBRID SIGNAL TRANSDUCTION HISTIDINE KINASE J"/>
    <property type="match status" value="1"/>
</dbReference>
<evidence type="ECO:0000259" key="21">
    <source>
        <dbReference type="PROSITE" id="PS50110"/>
    </source>
</evidence>
<dbReference type="SUPFAM" id="SSF52172">
    <property type="entry name" value="CheY-like"/>
    <property type="match status" value="1"/>
</dbReference>
<feature type="modified residue" description="4-aspartylphosphate" evidence="18">
    <location>
        <position position="787"/>
    </location>
</feature>
<dbReference type="InterPro" id="IPR011006">
    <property type="entry name" value="CheY-like_superfamily"/>
</dbReference>
<evidence type="ECO:0000256" key="6">
    <source>
        <dbReference type="ARBA" id="ARBA00022519"/>
    </source>
</evidence>
<evidence type="ECO:0000256" key="11">
    <source>
        <dbReference type="ARBA" id="ARBA00022777"/>
    </source>
</evidence>
<dbReference type="Gene3D" id="2.20.20.100">
    <property type="entry name" value="LuxQ periplasmic domain, C-terminal subdomain"/>
    <property type="match status" value="1"/>
</dbReference>
<evidence type="ECO:0000256" key="9">
    <source>
        <dbReference type="ARBA" id="ARBA00022692"/>
    </source>
</evidence>
<comment type="catalytic activity">
    <reaction evidence="1">
        <text>ATP + protein L-histidine = ADP + protein N-phospho-L-histidine.</text>
        <dbReference type="EC" id="2.7.13.3"/>
    </reaction>
</comment>
<dbReference type="PRINTS" id="PR00344">
    <property type="entry name" value="BCTRLSENSOR"/>
</dbReference>
<dbReference type="PROSITE" id="PS50110">
    <property type="entry name" value="RESPONSE_REGULATORY"/>
    <property type="match status" value="1"/>
</dbReference>
<evidence type="ECO:0000256" key="19">
    <source>
        <dbReference type="SAM" id="Phobius"/>
    </source>
</evidence>
<dbReference type="Pfam" id="PF02518">
    <property type="entry name" value="HATPase_c"/>
    <property type="match status" value="1"/>
</dbReference>
<evidence type="ECO:0000256" key="2">
    <source>
        <dbReference type="ARBA" id="ARBA00004429"/>
    </source>
</evidence>
<dbReference type="InterPro" id="IPR015387">
    <property type="entry name" value="LuxQ-periplasm_dom"/>
</dbReference>
<dbReference type="Pfam" id="PF09308">
    <property type="entry name" value="LuxQ-periplasm"/>
    <property type="match status" value="1"/>
</dbReference>
<evidence type="ECO:0000313" key="23">
    <source>
        <dbReference type="Proteomes" id="UP000018211"/>
    </source>
</evidence>
<dbReference type="Gene3D" id="3.30.565.10">
    <property type="entry name" value="Histidine kinase-like ATPase, C-terminal domain"/>
    <property type="match status" value="1"/>
</dbReference>
<keyword evidence="10" id="KW-0547">Nucleotide-binding</keyword>
<feature type="domain" description="Histidine kinase" evidence="20">
    <location>
        <begin position="491"/>
        <end position="712"/>
    </location>
</feature>
<evidence type="ECO:0000256" key="8">
    <source>
        <dbReference type="ARBA" id="ARBA00022679"/>
    </source>
</evidence>
<dbReference type="CDD" id="cd00082">
    <property type="entry name" value="HisKA"/>
    <property type="match status" value="1"/>
</dbReference>
<dbReference type="EC" id="2.7.13.3" evidence="3"/>
<dbReference type="PANTHER" id="PTHR45339">
    <property type="entry name" value="HYBRID SIGNAL TRANSDUCTION HISTIDINE KINASE J"/>
    <property type="match status" value="1"/>
</dbReference>
<evidence type="ECO:0000256" key="13">
    <source>
        <dbReference type="ARBA" id="ARBA00022840"/>
    </source>
</evidence>
<dbReference type="InterPro" id="IPR005467">
    <property type="entry name" value="His_kinase_dom"/>
</dbReference>
<keyword evidence="17 19" id="KW-0472">Membrane</keyword>
<dbReference type="PROSITE" id="PS50109">
    <property type="entry name" value="HIS_KIN"/>
    <property type="match status" value="1"/>
</dbReference>
<dbReference type="InterPro" id="IPR003594">
    <property type="entry name" value="HATPase_dom"/>
</dbReference>
<dbReference type="Gene3D" id="1.10.287.130">
    <property type="match status" value="1"/>
</dbReference>
<dbReference type="InterPro" id="IPR043056">
    <property type="entry name" value="LuxQ-periplasm_N"/>
</dbReference>
<evidence type="ECO:0000256" key="18">
    <source>
        <dbReference type="PROSITE-ProRule" id="PRU00169"/>
    </source>
</evidence>
<keyword evidence="8 22" id="KW-0808">Transferase</keyword>
<evidence type="ECO:0000256" key="14">
    <source>
        <dbReference type="ARBA" id="ARBA00022912"/>
    </source>
</evidence>
<evidence type="ECO:0000256" key="12">
    <source>
        <dbReference type="ARBA" id="ARBA00022801"/>
    </source>
</evidence>
<evidence type="ECO:0000256" key="15">
    <source>
        <dbReference type="ARBA" id="ARBA00022989"/>
    </source>
</evidence>
<dbReference type="SUPFAM" id="SSF103190">
    <property type="entry name" value="Sensory domain-like"/>
    <property type="match status" value="1"/>
</dbReference>
<keyword evidence="14" id="KW-0904">Protein phosphatase</keyword>
<evidence type="ECO:0000313" key="22">
    <source>
        <dbReference type="EMBL" id="CCO46556.1"/>
    </source>
</evidence>
<evidence type="ECO:0000256" key="1">
    <source>
        <dbReference type="ARBA" id="ARBA00000085"/>
    </source>
</evidence>
<keyword evidence="16" id="KW-0902">Two-component regulatory system</keyword>
<keyword evidence="15 19" id="KW-1133">Transmembrane helix</keyword>
<proteinExistence type="predicted"/>
<organism evidence="22 23">
    <name type="scientific">Vibrio nigripulchritudo SOn1</name>
    <dbReference type="NCBI Taxonomy" id="1238450"/>
    <lineage>
        <taxon>Bacteria</taxon>
        <taxon>Pseudomonadati</taxon>
        <taxon>Pseudomonadota</taxon>
        <taxon>Gammaproteobacteria</taxon>
        <taxon>Vibrionales</taxon>
        <taxon>Vibrionaceae</taxon>
        <taxon>Vibrio</taxon>
    </lineage>
</organism>
<feature type="transmembrane region" description="Helical" evidence="19">
    <location>
        <begin position="12"/>
        <end position="33"/>
    </location>
</feature>
<evidence type="ECO:0000256" key="7">
    <source>
        <dbReference type="ARBA" id="ARBA00022553"/>
    </source>
</evidence>
<dbReference type="SMART" id="SM00448">
    <property type="entry name" value="REC"/>
    <property type="match status" value="1"/>
</dbReference>
<comment type="subcellular location">
    <subcellularLocation>
        <location evidence="2">Cell inner membrane</location>
        <topology evidence="2">Multi-pass membrane protein</topology>
    </subcellularLocation>
</comment>
<feature type="domain" description="Response regulatory" evidence="21">
    <location>
        <begin position="738"/>
        <end position="853"/>
    </location>
</feature>
<keyword evidence="6" id="KW-0997">Cell inner membrane</keyword>
<evidence type="ECO:0000256" key="16">
    <source>
        <dbReference type="ARBA" id="ARBA00023012"/>
    </source>
</evidence>
<dbReference type="SMART" id="SM00388">
    <property type="entry name" value="HisKA"/>
    <property type="match status" value="1"/>
</dbReference>
<keyword evidence="5" id="KW-1003">Cell membrane</keyword>
<evidence type="ECO:0000259" key="20">
    <source>
        <dbReference type="PROSITE" id="PS50109"/>
    </source>
</evidence>
<sequence>MIKKLTTKRRSLANLIVRLIVIIFGVLTIGVMVQSYHFSSSIIKQEVARSSTQTSSLLQNLLDYKLATLQSHQDSNALNITLQNNLTSNSPDQVDFFFLDLEQNDPLNSPDFRFITSDNGDVEWHDGNGLFYGLTDLHLERISTSISFGRDWHYINQDTVLGERNLLIRRTPIISLENGQVLGHLYIAIVLNRNLSLIDQLQVASNSDAVIMMIDYTPIASTINSEDPLYNEVLEDLNQDNTGSSGGHLFNATNLLVNGEDTPIYVYTIQTNSNILTLEENYKVGLAISMFTMFALALLTRQIIQRLVSNELKSLMEYTRSAGDRIESSEFQGSSIYEFDHVGHTLEKTFEELREKDKSFQDLFNFSLSPIIVWDTEGGVLRMNPAAERALNSKLDMSDSEIDDRFKSFQSKVAFYLRMVMTGETLMGVNVPIENKIYRWNLSPLEFDNEIHAIIGQGQDITTLIEAEKQSNLARIEAERSAVARADFLAKMSHEIRTPLNGILGITQILQSTLDKPENKEKVDILYQSGEHLLTVLNDILDFSKIEQGKLNIEYNEFVFRDLVKSLETIYMPLCVNKGLSLEIQNEIPEKQIIRTDQVRLNQILFNLLSNAVKFTSEGGVIVRFMMESHEPGKEILKLEVRDSGIGISESSLETMFEPFIQAESTTTREYGGSGLGLAIVKNLLDLMGGSIKVTSMQGEGASFYIQLPVTVVSQIQREEVEASNHEDPATLFDTSIRVLLVEDNKSNAFIAKAFCQKYGMEVDWAEDGLIALEKVQTQEYDLILMDNQMPNLDGVEATRRMRHEMGIETPIYACTADAFESTKNAFLEAGANFVIVKPLKEKPLYNAFHHFKVKDLKVVNGDNAATGT</sequence>
<dbReference type="CDD" id="cd17546">
    <property type="entry name" value="REC_hyHK_CKI1_RcsC-like"/>
    <property type="match status" value="1"/>
</dbReference>
<name>A0AAV2VP93_9VIBR</name>
<accession>A0AAV2VP93</accession>
<dbReference type="SUPFAM" id="SSF55785">
    <property type="entry name" value="PYP-like sensor domain (PAS domain)"/>
    <property type="match status" value="1"/>
</dbReference>
<dbReference type="InterPro" id="IPR036890">
    <property type="entry name" value="HATPase_C_sf"/>
</dbReference>
<dbReference type="InterPro" id="IPR003661">
    <property type="entry name" value="HisK_dim/P_dom"/>
</dbReference>
<dbReference type="Proteomes" id="UP000018211">
    <property type="component" value="Unassembled WGS sequence"/>
</dbReference>
<dbReference type="GO" id="GO:0000155">
    <property type="term" value="F:phosphorelay sensor kinase activity"/>
    <property type="evidence" value="ECO:0007669"/>
    <property type="project" value="InterPro"/>
</dbReference>
<dbReference type="InterPro" id="IPR029151">
    <property type="entry name" value="Sensor-like_sf"/>
</dbReference>
<keyword evidence="9 19" id="KW-0812">Transmembrane</keyword>
<dbReference type="GO" id="GO:0005886">
    <property type="term" value="C:plasma membrane"/>
    <property type="evidence" value="ECO:0007669"/>
    <property type="project" value="UniProtKB-SubCell"/>
</dbReference>
<dbReference type="SUPFAM" id="SSF47384">
    <property type="entry name" value="Homodimeric domain of signal transducing histidine kinase"/>
    <property type="match status" value="1"/>
</dbReference>
<keyword evidence="7 18" id="KW-0597">Phosphoprotein</keyword>
<evidence type="ECO:0000256" key="10">
    <source>
        <dbReference type="ARBA" id="ARBA00022741"/>
    </source>
</evidence>
<gene>
    <name evidence="22" type="primary">luxQ</name>
    <name evidence="22" type="ORF">VIBNISOn1_1810015</name>
</gene>
<dbReference type="Gene3D" id="3.30.450.220">
    <property type="entry name" value="LuxQ periplasmic domain, N-terminal subdomain"/>
    <property type="match status" value="1"/>
</dbReference>
<dbReference type="SMART" id="SM00387">
    <property type="entry name" value="HATPase_c"/>
    <property type="match status" value="1"/>
</dbReference>
<evidence type="ECO:0000256" key="3">
    <source>
        <dbReference type="ARBA" id="ARBA00012438"/>
    </source>
</evidence>
<dbReference type="Gene3D" id="3.30.450.20">
    <property type="entry name" value="PAS domain"/>
    <property type="match status" value="1"/>
</dbReference>
<dbReference type="CDD" id="cd16922">
    <property type="entry name" value="HATPase_EvgS-ArcB-TorS-like"/>
    <property type="match status" value="1"/>
</dbReference>
<dbReference type="AlphaFoldDB" id="A0AAV2VP93"/>
<dbReference type="GO" id="GO:0005524">
    <property type="term" value="F:ATP binding"/>
    <property type="evidence" value="ECO:0007669"/>
    <property type="project" value="UniProtKB-KW"/>
</dbReference>
<dbReference type="EMBL" id="CAOF01000092">
    <property type="protein sequence ID" value="CCO46556.1"/>
    <property type="molecule type" value="Genomic_DNA"/>
</dbReference>
<dbReference type="InterPro" id="IPR004358">
    <property type="entry name" value="Sig_transdc_His_kin-like_C"/>
</dbReference>
<evidence type="ECO:0000256" key="4">
    <source>
        <dbReference type="ARBA" id="ARBA00019468"/>
    </source>
</evidence>
<keyword evidence="12 22" id="KW-0378">Hydrolase</keyword>
<reference evidence="22 23" key="1">
    <citation type="journal article" date="2013" name="ISME J.">
        <title>Comparative genomics of pathogenic lineages of Vibrio nigripulchritudo identifies virulence-associated traits.</title>
        <authorList>
            <person name="Goudenege D."/>
            <person name="Labreuche Y."/>
            <person name="Krin E."/>
            <person name="Ansquer D."/>
            <person name="Mangenot S."/>
            <person name="Calteau A."/>
            <person name="Medigue C."/>
            <person name="Mazel D."/>
            <person name="Polz M.F."/>
            <person name="Le Roux F."/>
        </authorList>
    </citation>
    <scope>NUCLEOTIDE SEQUENCE [LARGE SCALE GENOMIC DNA]</scope>
    <source>
        <strain evidence="22 23">SOn1</strain>
    </source>
</reference>
<dbReference type="FunFam" id="1.10.287.130:FF:000004">
    <property type="entry name" value="Ethylene receptor 1"/>
    <property type="match status" value="1"/>
</dbReference>
<keyword evidence="11 22" id="KW-0418">Kinase</keyword>
<dbReference type="InterPro" id="IPR035965">
    <property type="entry name" value="PAS-like_dom_sf"/>
</dbReference>
<dbReference type="GO" id="GO:0004721">
    <property type="term" value="F:phosphoprotein phosphatase activity"/>
    <property type="evidence" value="ECO:0007669"/>
    <property type="project" value="UniProtKB-KW"/>
</dbReference>
<keyword evidence="13" id="KW-0067">ATP-binding</keyword>
<dbReference type="InterPro" id="IPR036097">
    <property type="entry name" value="HisK_dim/P_sf"/>
</dbReference>
<dbReference type="FunFam" id="3.30.565.10:FF:000010">
    <property type="entry name" value="Sensor histidine kinase RcsC"/>
    <property type="match status" value="1"/>
</dbReference>
<dbReference type="Gene3D" id="3.40.50.2300">
    <property type="match status" value="1"/>
</dbReference>